<evidence type="ECO:0008006" key="4">
    <source>
        <dbReference type="Google" id="ProtNLM"/>
    </source>
</evidence>
<dbReference type="EMBL" id="NKXS01001248">
    <property type="protein sequence ID" value="PIN19612.1"/>
    <property type="molecule type" value="Genomic_DNA"/>
</dbReference>
<dbReference type="EMBL" id="NKXS01003657">
    <property type="protein sequence ID" value="PIN08956.1"/>
    <property type="molecule type" value="Genomic_DNA"/>
</dbReference>
<dbReference type="SUPFAM" id="SSF57845">
    <property type="entry name" value="B-box zinc-binding domain"/>
    <property type="match status" value="1"/>
</dbReference>
<dbReference type="AlphaFoldDB" id="A0A2G9HQ07"/>
<dbReference type="Pfam" id="PF04640">
    <property type="entry name" value="PLATZ"/>
    <property type="match status" value="1"/>
</dbReference>
<dbReference type="STRING" id="429701.A0A2G9HQ07"/>
<reference evidence="2" key="1">
    <citation type="submission" date="2017-07" db="EMBL/GenBank/DDBJ databases">
        <authorList>
            <person name="Sun Z.S."/>
            <person name="Albrecht U."/>
            <person name="Echele G."/>
            <person name="Lee C.C."/>
        </authorList>
    </citation>
    <scope>NUCLEOTIDE SEQUENCE</scope>
    <source>
        <strain evidence="2">UFG-1</strain>
        <tissue evidence="2">Leaf</tissue>
    </source>
</reference>
<comment type="caution">
    <text evidence="2">The sequence shown here is derived from an EMBL/GenBank/DDBJ whole genome shotgun (WGS) entry which is preliminary data.</text>
</comment>
<dbReference type="InterPro" id="IPR006734">
    <property type="entry name" value="PLATZ"/>
</dbReference>
<reference evidence="2" key="3">
    <citation type="journal article" date="2018" name="Gigascience">
        <title>Genome assembly of the pink ipe (Handroanthus impetiginosus, Bignoniaceae), a highly-valued ecologically keystone neotropical timber forest tree.</title>
        <authorList>
            <person name="Silva-Junior O.B."/>
            <person name="Novaes E."/>
            <person name="Grattapaglia D."/>
            <person name="Collevatti R.G."/>
        </authorList>
    </citation>
    <scope>NUCLEOTIDE SEQUENCE [LARGE SCALE GENOMIC DNA]</scope>
    <source>
        <strain evidence="2">UFG-1</strain>
        <tissue evidence="2">Leaf</tissue>
    </source>
</reference>
<dbReference type="PANTHER" id="PTHR31065:SF39">
    <property type="entry name" value="PLATZ TRANSCRIPTION FACTOR FAMILY PROTEIN"/>
    <property type="match status" value="1"/>
</dbReference>
<proteinExistence type="predicted"/>
<dbReference type="PANTHER" id="PTHR31065">
    <property type="entry name" value="PLATZ TRANSCRIPTION FACTOR FAMILY PROTEIN"/>
    <property type="match status" value="1"/>
</dbReference>
<name>A0A2G9HQ07_9LAMI</name>
<organism evidence="2 3">
    <name type="scientific">Handroanthus impetiginosus</name>
    <dbReference type="NCBI Taxonomy" id="429701"/>
    <lineage>
        <taxon>Eukaryota</taxon>
        <taxon>Viridiplantae</taxon>
        <taxon>Streptophyta</taxon>
        <taxon>Embryophyta</taxon>
        <taxon>Tracheophyta</taxon>
        <taxon>Spermatophyta</taxon>
        <taxon>Magnoliopsida</taxon>
        <taxon>eudicotyledons</taxon>
        <taxon>Gunneridae</taxon>
        <taxon>Pentapetalae</taxon>
        <taxon>asterids</taxon>
        <taxon>lamiids</taxon>
        <taxon>Lamiales</taxon>
        <taxon>Bignoniaceae</taxon>
        <taxon>Crescentiina</taxon>
        <taxon>Tabebuia alliance</taxon>
        <taxon>Handroanthus</taxon>
    </lineage>
</organism>
<sequence>MSEIPKLSPAWLFTWLQIPFYEEKCHVHIHKYNTIFCGVCMKEPVCEICWKEESMEHQDHIFLQVRAASRRTAIEMKDIKKLLDISYIQHYKVNSKDILYLRPNFEGGGEQKQNPKCEICKRKLITHDYKFCSIICKFKSLGYSIEKMKSVDSKSTHSTATDESTMNILCSSKRIKINHRKGIPRRAPLQ</sequence>
<reference evidence="3" key="2">
    <citation type="journal article" date="2018" name="Gigascience">
        <title>Genome assembly of the Pink Ipe (Handroanthus impetiginosus, Bignoniaceae), a highly valued, ecologically keystone Neotropical timber forest tree.</title>
        <authorList>
            <person name="Silva-Junior O.B."/>
            <person name="Grattapaglia D."/>
            <person name="Novaes E."/>
            <person name="Collevatti R.G."/>
        </authorList>
    </citation>
    <scope>NUCLEOTIDE SEQUENCE [LARGE SCALE GENOMIC DNA]</scope>
    <source>
        <strain evidence="3">cv. UFG-1</strain>
    </source>
</reference>
<gene>
    <name evidence="2" type="ORF">CDL12_07714</name>
    <name evidence="1" type="ORF">CDL12_18459</name>
</gene>
<evidence type="ECO:0000313" key="3">
    <source>
        <dbReference type="Proteomes" id="UP000231279"/>
    </source>
</evidence>
<evidence type="ECO:0000313" key="2">
    <source>
        <dbReference type="EMBL" id="PIN19612.1"/>
    </source>
</evidence>
<evidence type="ECO:0000313" key="1">
    <source>
        <dbReference type="EMBL" id="PIN08956.1"/>
    </source>
</evidence>
<dbReference type="OrthoDB" id="913777at2759"/>
<accession>A0A2G9HQ07</accession>
<protein>
    <recommendedName>
        <fullName evidence="4">B box-type domain-containing protein</fullName>
    </recommendedName>
</protein>
<keyword evidence="3" id="KW-1185">Reference proteome</keyword>
<dbReference type="Proteomes" id="UP000231279">
    <property type="component" value="Unassembled WGS sequence"/>
</dbReference>